<name>A0A2X0MMQ0_9BASI</name>
<evidence type="ECO:0000313" key="3">
    <source>
        <dbReference type="Proteomes" id="UP000249464"/>
    </source>
</evidence>
<evidence type="ECO:0000313" key="2">
    <source>
        <dbReference type="EMBL" id="SGZ27636.1"/>
    </source>
</evidence>
<accession>A0A2X0MMQ0</accession>
<sequence length="103" mass="11504">MNARQARDWQDVKSQFLDDFADAVADSSHISAQSDRAMSHFLATITYPLAHDVKARLFQVDRYLAMPATTPPISRVVAIGFQKNHPSRPAPKSVSSPARGRRR</sequence>
<dbReference type="EMBL" id="FQNC01000088">
    <property type="protein sequence ID" value="SGZ27636.1"/>
    <property type="molecule type" value="Genomic_DNA"/>
</dbReference>
<reference evidence="2 3" key="1">
    <citation type="submission" date="2016-11" db="EMBL/GenBank/DDBJ databases">
        <authorList>
            <person name="Jaros S."/>
            <person name="Januszkiewicz K."/>
            <person name="Wedrychowicz H."/>
        </authorList>
    </citation>
    <scope>NUCLEOTIDE SEQUENCE [LARGE SCALE GENOMIC DNA]</scope>
</reference>
<feature type="region of interest" description="Disordered" evidence="1">
    <location>
        <begin position="81"/>
        <end position="103"/>
    </location>
</feature>
<proteinExistence type="predicted"/>
<protein>
    <submittedName>
        <fullName evidence="2">BQ5605_C026g10150 protein</fullName>
    </submittedName>
</protein>
<evidence type="ECO:0000256" key="1">
    <source>
        <dbReference type="SAM" id="MobiDB-lite"/>
    </source>
</evidence>
<dbReference type="AlphaFoldDB" id="A0A2X0MMQ0"/>
<keyword evidence="3" id="KW-1185">Reference proteome</keyword>
<dbReference type="Proteomes" id="UP000249464">
    <property type="component" value="Unassembled WGS sequence"/>
</dbReference>
<organism evidence="2 3">
    <name type="scientific">Microbotryum silenes-dioicae</name>
    <dbReference type="NCBI Taxonomy" id="796604"/>
    <lineage>
        <taxon>Eukaryota</taxon>
        <taxon>Fungi</taxon>
        <taxon>Dikarya</taxon>
        <taxon>Basidiomycota</taxon>
        <taxon>Pucciniomycotina</taxon>
        <taxon>Microbotryomycetes</taxon>
        <taxon>Microbotryales</taxon>
        <taxon>Microbotryaceae</taxon>
        <taxon>Microbotryum</taxon>
    </lineage>
</organism>
<gene>
    <name evidence="2" type="primary">BQ5605_C026g10150</name>
    <name evidence="2" type="ORF">BQ5605_C026G10150</name>
</gene>